<feature type="compositionally biased region" description="Basic residues" evidence="1">
    <location>
        <begin position="1"/>
        <end position="13"/>
    </location>
</feature>
<dbReference type="Proteomes" id="UP001281761">
    <property type="component" value="Unassembled WGS sequence"/>
</dbReference>
<dbReference type="EMBL" id="JARBJD010000124">
    <property type="protein sequence ID" value="KAK2951091.1"/>
    <property type="molecule type" value="Genomic_DNA"/>
</dbReference>
<dbReference type="InterPro" id="IPR016024">
    <property type="entry name" value="ARM-type_fold"/>
</dbReference>
<protein>
    <submittedName>
        <fullName evidence="2">Uncharacterized protein</fullName>
    </submittedName>
</protein>
<evidence type="ECO:0000313" key="2">
    <source>
        <dbReference type="EMBL" id="KAK2951091.1"/>
    </source>
</evidence>
<accession>A0ABQ9XGH3</accession>
<sequence length="921" mass="105776">MPPKHKLGRKRCKTQPTPRPQRVQSSKLLEPIVHSTIPESIEINDESSLDIPSITSTTDAFTITANDRQYIQISRQLLQYEMKRKRITVRTKSEQPHLENDETALPAPITSDWRLVLQDSITTKDLRQGCLSLYDHVNSALFLSQTEINHAIRFLQYAKMHMEHCRKPDNQLLELFFWKTKDYYTKLISSLINLLSLPSDTLRTAALAFFDVGNRFTSRDFEIEIAATGLLPQLFSVLKPDEIPLNDATMEFHRHLTSIVDSFFSFASPEKICSHLKDEARASQISQPIFQSFCSYLQYLIDAPVSLPEHRSGPTFLMNMTQFSLRQLDQHCRSSSPSVKHYFGEVWRRLMNELASLIGHPSLHVVTDFIRSRSTGSDVIHSLVKAFEHLLGRVSEGTKISDFAVNAVESFLSSFTRTFRLCFWSNGTFCLTRNNTIVSSSKLDSKALWTLFTPSQLHHTTAVLTAFNWFIKRVENVTHKLSVWKGWFPNFINAVNPSTLPFTPEFTILHTKLIKVLGDHCMMIREYGYGRGKEMTDELQSELDELCLAFYKPTKDYIVHLSLHPFALDYKHDDRILDFLRNDYLVPAEEGLARVCQEEVRREMDESALSLSSPPFILTSELVHRQKPDEIISIVDRIVALLDSDSCLDDDTILRIFAFHKKALSRVYLPDLFRTAGRSTEQYFHALESLLTLHVNCSPRTPIGCLLFSRPDEYQPTFDEWDDVDLETGSILKRVINQSSISLTPDSPLDTIICYFAIHCLPQIHNCAAQHHPPQLERLVFPSIDILGKYFLQPCPSDKQTAEFRETTFIDVCNLCDHRVIARCVSRAGFFSRLVADLLNHDFDASESLIRVIVDGGWYTSIEPEDQKTIRKTVPHFLEEGWQDALETIFVQENFETYDTKVHTSRMMELFGTNSQMVKGY</sequence>
<name>A0ABQ9XGH3_9EUKA</name>
<evidence type="ECO:0000256" key="1">
    <source>
        <dbReference type="SAM" id="MobiDB-lite"/>
    </source>
</evidence>
<proteinExistence type="predicted"/>
<organism evidence="2 3">
    <name type="scientific">Blattamonas nauphoetae</name>
    <dbReference type="NCBI Taxonomy" id="2049346"/>
    <lineage>
        <taxon>Eukaryota</taxon>
        <taxon>Metamonada</taxon>
        <taxon>Preaxostyla</taxon>
        <taxon>Oxymonadida</taxon>
        <taxon>Blattamonas</taxon>
    </lineage>
</organism>
<comment type="caution">
    <text evidence="2">The sequence shown here is derived from an EMBL/GenBank/DDBJ whole genome shotgun (WGS) entry which is preliminary data.</text>
</comment>
<evidence type="ECO:0000313" key="3">
    <source>
        <dbReference type="Proteomes" id="UP001281761"/>
    </source>
</evidence>
<dbReference type="SUPFAM" id="SSF48371">
    <property type="entry name" value="ARM repeat"/>
    <property type="match status" value="1"/>
</dbReference>
<feature type="region of interest" description="Disordered" evidence="1">
    <location>
        <begin position="1"/>
        <end position="26"/>
    </location>
</feature>
<reference evidence="2 3" key="1">
    <citation type="journal article" date="2022" name="bioRxiv">
        <title>Genomics of Preaxostyla Flagellates Illuminates Evolutionary Transitions and the Path Towards Mitochondrial Loss.</title>
        <authorList>
            <person name="Novak L.V.F."/>
            <person name="Treitli S.C."/>
            <person name="Pyrih J."/>
            <person name="Halakuc P."/>
            <person name="Pipaliya S.V."/>
            <person name="Vacek V."/>
            <person name="Brzon O."/>
            <person name="Soukal P."/>
            <person name="Eme L."/>
            <person name="Dacks J.B."/>
            <person name="Karnkowska A."/>
            <person name="Elias M."/>
            <person name="Hampl V."/>
        </authorList>
    </citation>
    <scope>NUCLEOTIDE SEQUENCE [LARGE SCALE GENOMIC DNA]</scope>
    <source>
        <strain evidence="2">NAU3</strain>
        <tissue evidence="2">Gut</tissue>
    </source>
</reference>
<gene>
    <name evidence="2" type="ORF">BLNAU_13934</name>
</gene>
<keyword evidence="3" id="KW-1185">Reference proteome</keyword>